<name>A0A6A5TFX4_9PLEO</name>
<sequence length="66" mass="7078">MPVVLVGSTLGRRSDWEIALKALQGRFPELFSRNCEATAKVKVSKRTNLPWDVGMLCGSGEISGGG</sequence>
<evidence type="ECO:0000313" key="2">
    <source>
        <dbReference type="Proteomes" id="UP000800035"/>
    </source>
</evidence>
<keyword evidence="2" id="KW-1185">Reference proteome</keyword>
<reference evidence="1" key="1">
    <citation type="journal article" date="2020" name="Stud. Mycol.">
        <title>101 Dothideomycetes genomes: a test case for predicting lifestyles and emergence of pathogens.</title>
        <authorList>
            <person name="Haridas S."/>
            <person name="Albert R."/>
            <person name="Binder M."/>
            <person name="Bloem J."/>
            <person name="Labutti K."/>
            <person name="Salamov A."/>
            <person name="Andreopoulos B."/>
            <person name="Baker S."/>
            <person name="Barry K."/>
            <person name="Bills G."/>
            <person name="Bluhm B."/>
            <person name="Cannon C."/>
            <person name="Castanera R."/>
            <person name="Culley D."/>
            <person name="Daum C."/>
            <person name="Ezra D."/>
            <person name="Gonzalez J."/>
            <person name="Henrissat B."/>
            <person name="Kuo A."/>
            <person name="Liang C."/>
            <person name="Lipzen A."/>
            <person name="Lutzoni F."/>
            <person name="Magnuson J."/>
            <person name="Mondo S."/>
            <person name="Nolan M."/>
            <person name="Ohm R."/>
            <person name="Pangilinan J."/>
            <person name="Park H.-J."/>
            <person name="Ramirez L."/>
            <person name="Alfaro M."/>
            <person name="Sun H."/>
            <person name="Tritt A."/>
            <person name="Yoshinaga Y."/>
            <person name="Zwiers L.-H."/>
            <person name="Turgeon B."/>
            <person name="Goodwin S."/>
            <person name="Spatafora J."/>
            <person name="Crous P."/>
            <person name="Grigoriev I."/>
        </authorList>
    </citation>
    <scope>NUCLEOTIDE SEQUENCE</scope>
    <source>
        <strain evidence="1">CBS 675.92</strain>
    </source>
</reference>
<dbReference type="AlphaFoldDB" id="A0A6A5TFX4"/>
<gene>
    <name evidence="1" type="ORF">CC80DRAFT_207907</name>
</gene>
<protein>
    <submittedName>
        <fullName evidence="1">Uncharacterized protein</fullName>
    </submittedName>
</protein>
<organism evidence="1 2">
    <name type="scientific">Byssothecium circinans</name>
    <dbReference type="NCBI Taxonomy" id="147558"/>
    <lineage>
        <taxon>Eukaryota</taxon>
        <taxon>Fungi</taxon>
        <taxon>Dikarya</taxon>
        <taxon>Ascomycota</taxon>
        <taxon>Pezizomycotina</taxon>
        <taxon>Dothideomycetes</taxon>
        <taxon>Pleosporomycetidae</taxon>
        <taxon>Pleosporales</taxon>
        <taxon>Massarineae</taxon>
        <taxon>Massarinaceae</taxon>
        <taxon>Byssothecium</taxon>
    </lineage>
</organism>
<dbReference type="Proteomes" id="UP000800035">
    <property type="component" value="Unassembled WGS sequence"/>
</dbReference>
<dbReference type="EMBL" id="ML977017">
    <property type="protein sequence ID" value="KAF1951481.1"/>
    <property type="molecule type" value="Genomic_DNA"/>
</dbReference>
<proteinExistence type="predicted"/>
<evidence type="ECO:0000313" key="1">
    <source>
        <dbReference type="EMBL" id="KAF1951481.1"/>
    </source>
</evidence>
<accession>A0A6A5TFX4</accession>